<feature type="compositionally biased region" description="Basic and acidic residues" evidence="9">
    <location>
        <begin position="1321"/>
        <end position="1340"/>
    </location>
</feature>
<dbReference type="EC" id="2.7.7.7" evidence="8"/>
<dbReference type="Pfam" id="PF00136">
    <property type="entry name" value="DNA_pol_B"/>
    <property type="match status" value="1"/>
</dbReference>
<keyword evidence="6 8" id="KW-0238">DNA-binding</keyword>
<feature type="domain" description="DNA-directed DNA polymerase family B multifunctional" evidence="10">
    <location>
        <begin position="685"/>
        <end position="878"/>
    </location>
</feature>
<evidence type="ECO:0000313" key="12">
    <source>
        <dbReference type="EMBL" id="KAE8277784.1"/>
    </source>
</evidence>
<sequence>MNDTVPFVGLFPTIYPEHRPVNPAHEPHLVGVMIKSVLFHRQDEALLCRGLVVEQVRDVSVNTTVCFRVTGIAPVVGYDLDLLHDQDDDWETWDLVRDNWSEHFAAEPELLEVFHDDIKQRVNAQVFPLRRISLAGKYIQSVRGALTFGDFCPDKGYYVARDGNTPALCSGVMFGRVYFVPKNKLEQSLSVSELVYDHVRSEQEAQLFDSRHVHHFYKAACLDIETVFDASYRDMSLRCDSFSYKFPYCTEHRIADMTEYRNKLVQALNMGKRQLPQYGKAVQIPALAPDMPGQQHEITCISLVILNSHIPKTSRDHRRKNLIVLYNANKAAHDRRSPEKDNKVTEDVGIADVKRIMFYPCQGELALLENMIKLLYQYGIELLYVYNAEFDMRVLEQRVHFYAESKYATKAENTAAKTVKNVHATSESDSVQIQKRCASLLRAWHGLFVTRALSKDTVPFFQFENVSYLNMYKEMLESIGSLLPNGGTLTEYKLHLISMHIDKFNKEKAKLGHFKMNSCGMNIVDLYRMAGTREIKFACTSMKLNDVAPFVISRARGLHKKTPKDPKKLCKLADVGYAEMDEMISMGGKSLFAVLVYNLVDSQLCARLAKVLNPVSALFHRCRITLNIDVVVHGRGDNFGGFVQSVHSVHIPQLKFTLDTLRVKSGPAGANLSCRSRWAFESHGGEGEMWKGGYVCNPLTGLHFSGPGMGLEFMFDFSGMYPSTMCILNISPETTIPWPPATFPHDLSGWVCYSWEAEGFECASLILKYDETRRAFVRAPAILSSSVEYYLNQRAEYKQKLRNPDLSDAERVYYKTQEGECKVLANSFYGTAPHPCGPLISSHGRQQISVVNGCVSNFYRYCCPVVYGDTDSVMVSVGYGPGDLPEDDLPDVDVRSETSSSSSSSSYQEAEKELLESFARKARAALADKFKRAAMQVPAFLDCVHKALVEDTLGRMYIIGRGNKHQKVIRDPRGTFTEEGYPVYVAKVPGSKEWVDVTRPFVKDRRVKLEYENSCSIYCHIAKKTYVALTHNVDDTGNLSAVSIKIRGLSAYKSVRSPCDSAVTDAFIACVMRGDCVKLETDQVSCFSTCPWHRLRPGDVILYFEQEPLVDDLGRWLELHRASSFLVAHTVKDVQTLQLDSGFSAVSTTLAPARVGPGYSGTVLVVRTLYKDWKYCMNHVFSHKQAILRDLLTCKAAELIASKMAVGFFPWSSLIKSSKNKHFSQQTLARLKVANSSVKTTYMEIMKTWLKQITGLSVQPVKCNEFHKCNPCEAAFYRYPLDLQAVNGCIRAMFGGSLMCEIESSESSDADVVCDSDEDRDGDRENARPTSSERCREMHSTEPPSSLTEIVPHPHQPLNKCFAGSRVLIAHKADSTLVNSSGKLVAHCIIDYCLPRYMYSSALGTRSSLDDCKTHLFAYVTSIRERLARASATFKALMNNCPEHMMPACDARELERIRKNRETLTRLPGEKLEACLKVIVEDMSLQPHDVYRNLSMLLGKKLTEAISKGVVSLESEDSTLLPHSDTSISLSVPPVMLTDAGVASSTGKLSVARSEPCERDLVDLAGLLYQTALLLQIHAPEVFSSAAATYPDSVLCIMPYSCAEVNLLRTWIETFKEKKWLKKVTRVELGKRSRSAADRKEVTYHCTGCKNFYGVLFANKVPGHRLIRYVYGPDKKRKIGQCVSERLWLSRPKACPPQSLDAGTENHGIYNSTEAPLE</sequence>
<dbReference type="GO" id="GO:0031981">
    <property type="term" value="C:nuclear lumen"/>
    <property type="evidence" value="ECO:0007669"/>
    <property type="project" value="UniProtKB-ARBA"/>
</dbReference>
<evidence type="ECO:0000256" key="8">
    <source>
        <dbReference type="RuleBase" id="RU000442"/>
    </source>
</evidence>
<dbReference type="InterPro" id="IPR023211">
    <property type="entry name" value="DNA_pol_palm_dom_sf"/>
</dbReference>
<keyword evidence="8" id="KW-0235">DNA replication</keyword>
<dbReference type="Pfam" id="PF03104">
    <property type="entry name" value="DNA_pol_B_exo1"/>
    <property type="match status" value="1"/>
</dbReference>
<organism evidence="12 13">
    <name type="scientific">Larimichthys crocea</name>
    <name type="common">Large yellow croaker</name>
    <name type="synonym">Pseudosciaena crocea</name>
    <dbReference type="NCBI Taxonomy" id="215358"/>
    <lineage>
        <taxon>Eukaryota</taxon>
        <taxon>Metazoa</taxon>
        <taxon>Chordata</taxon>
        <taxon>Craniata</taxon>
        <taxon>Vertebrata</taxon>
        <taxon>Euteleostomi</taxon>
        <taxon>Actinopterygii</taxon>
        <taxon>Neopterygii</taxon>
        <taxon>Teleostei</taxon>
        <taxon>Neoteleostei</taxon>
        <taxon>Acanthomorphata</taxon>
        <taxon>Eupercaria</taxon>
        <taxon>Sciaenidae</taxon>
        <taxon>Larimichthys</taxon>
    </lineage>
</organism>
<dbReference type="InterPro" id="IPR006134">
    <property type="entry name" value="DNA-dir_DNA_pol_B_multi_dom"/>
</dbReference>
<dbReference type="InterPro" id="IPR006172">
    <property type="entry name" value="DNA-dir_DNA_pol_B"/>
</dbReference>
<dbReference type="Gene3D" id="3.90.1600.10">
    <property type="entry name" value="Palm domain of DNA polymerase"/>
    <property type="match status" value="1"/>
</dbReference>
<evidence type="ECO:0000256" key="2">
    <source>
        <dbReference type="ARBA" id="ARBA00022679"/>
    </source>
</evidence>
<dbReference type="GO" id="GO:0006281">
    <property type="term" value="P:DNA repair"/>
    <property type="evidence" value="ECO:0007669"/>
    <property type="project" value="UniProtKB-KW"/>
</dbReference>
<feature type="compositionally biased region" description="Acidic residues" evidence="9">
    <location>
        <begin position="1310"/>
        <end position="1320"/>
    </location>
</feature>
<dbReference type="Gene3D" id="3.30.420.10">
    <property type="entry name" value="Ribonuclease H-like superfamily/Ribonuclease H"/>
    <property type="match status" value="1"/>
</dbReference>
<keyword evidence="5 8" id="KW-0239">DNA-directed DNA polymerase</keyword>
<dbReference type="GO" id="GO:0000166">
    <property type="term" value="F:nucleotide binding"/>
    <property type="evidence" value="ECO:0007669"/>
    <property type="project" value="InterPro"/>
</dbReference>
<evidence type="ECO:0000256" key="5">
    <source>
        <dbReference type="ARBA" id="ARBA00022932"/>
    </source>
</evidence>
<keyword evidence="2 8" id="KW-0808">Transferase</keyword>
<dbReference type="SUPFAM" id="SSF53098">
    <property type="entry name" value="Ribonuclease H-like"/>
    <property type="match status" value="1"/>
</dbReference>
<dbReference type="InterPro" id="IPR006133">
    <property type="entry name" value="DNA-dir_DNA_pol_B_exonuc"/>
</dbReference>
<dbReference type="PANTHER" id="PTHR10322">
    <property type="entry name" value="DNA POLYMERASE CATALYTIC SUBUNIT"/>
    <property type="match status" value="1"/>
</dbReference>
<feature type="compositionally biased region" description="Polar residues" evidence="9">
    <location>
        <begin position="1709"/>
        <end position="1718"/>
    </location>
</feature>
<evidence type="ECO:0000259" key="10">
    <source>
        <dbReference type="Pfam" id="PF00136"/>
    </source>
</evidence>
<dbReference type="EMBL" id="REGW02000199">
    <property type="protein sequence ID" value="KAE8277784.1"/>
    <property type="molecule type" value="Genomic_DNA"/>
</dbReference>
<gene>
    <name evidence="12" type="ORF">D5F01_LYC24195</name>
</gene>
<feature type="region of interest" description="Disordered" evidence="9">
    <location>
        <begin position="884"/>
        <end position="908"/>
    </location>
</feature>
<accession>A0A6G0HEZ9</accession>
<evidence type="ECO:0000259" key="11">
    <source>
        <dbReference type="Pfam" id="PF03104"/>
    </source>
</evidence>
<feature type="domain" description="DNA-directed DNA polymerase family B exonuclease" evidence="11">
    <location>
        <begin position="289"/>
        <end position="436"/>
    </location>
</feature>
<evidence type="ECO:0000256" key="6">
    <source>
        <dbReference type="ARBA" id="ARBA00023125"/>
    </source>
</evidence>
<keyword evidence="3 8" id="KW-0548">Nucleotidyltransferase</keyword>
<keyword evidence="13" id="KW-1185">Reference proteome</keyword>
<dbReference type="GO" id="GO:0003887">
    <property type="term" value="F:DNA-directed DNA polymerase activity"/>
    <property type="evidence" value="ECO:0007669"/>
    <property type="project" value="UniProtKB-KW"/>
</dbReference>
<name>A0A6G0HEZ9_LARCR</name>
<dbReference type="InterPro" id="IPR012337">
    <property type="entry name" value="RNaseH-like_sf"/>
</dbReference>
<dbReference type="PRINTS" id="PR00106">
    <property type="entry name" value="DNAPOLB"/>
</dbReference>
<protein>
    <recommendedName>
        <fullName evidence="8">DNA polymerase</fullName>
        <ecNumber evidence="8">2.7.7.7</ecNumber>
    </recommendedName>
</protein>
<reference evidence="12 13" key="1">
    <citation type="submission" date="2019-07" db="EMBL/GenBank/DDBJ databases">
        <title>Chromosome genome assembly for large yellow croaker.</title>
        <authorList>
            <person name="Xiao S."/>
        </authorList>
    </citation>
    <scope>NUCLEOTIDE SEQUENCE [LARGE SCALE GENOMIC DNA]</scope>
    <source>
        <strain evidence="12">JMULYC20181020</strain>
        <tissue evidence="12">Muscle</tissue>
    </source>
</reference>
<evidence type="ECO:0000313" key="13">
    <source>
        <dbReference type="Proteomes" id="UP000424527"/>
    </source>
</evidence>
<evidence type="ECO:0000256" key="1">
    <source>
        <dbReference type="ARBA" id="ARBA00005755"/>
    </source>
</evidence>
<dbReference type="InterPro" id="IPR036397">
    <property type="entry name" value="RNaseH_sf"/>
</dbReference>
<dbReference type="SUPFAM" id="SSF56672">
    <property type="entry name" value="DNA/RNA polymerases"/>
    <property type="match status" value="1"/>
</dbReference>
<comment type="catalytic activity">
    <reaction evidence="7 8">
        <text>DNA(n) + a 2'-deoxyribonucleoside 5'-triphosphate = DNA(n+1) + diphosphate</text>
        <dbReference type="Rhea" id="RHEA:22508"/>
        <dbReference type="Rhea" id="RHEA-COMP:17339"/>
        <dbReference type="Rhea" id="RHEA-COMP:17340"/>
        <dbReference type="ChEBI" id="CHEBI:33019"/>
        <dbReference type="ChEBI" id="CHEBI:61560"/>
        <dbReference type="ChEBI" id="CHEBI:173112"/>
        <dbReference type="EC" id="2.7.7.7"/>
    </reaction>
</comment>
<evidence type="ECO:0000256" key="4">
    <source>
        <dbReference type="ARBA" id="ARBA00022769"/>
    </source>
</evidence>
<dbReference type="InterPro" id="IPR050240">
    <property type="entry name" value="DNA_pol_type-B"/>
</dbReference>
<evidence type="ECO:0000256" key="7">
    <source>
        <dbReference type="ARBA" id="ARBA00049244"/>
    </source>
</evidence>
<dbReference type="InterPro" id="IPR043502">
    <property type="entry name" value="DNA/RNA_pol_sf"/>
</dbReference>
<keyword evidence="4" id="KW-0228">DNA excision</keyword>
<evidence type="ECO:0000256" key="9">
    <source>
        <dbReference type="SAM" id="MobiDB-lite"/>
    </source>
</evidence>
<feature type="region of interest" description="Disordered" evidence="9">
    <location>
        <begin position="1699"/>
        <end position="1718"/>
    </location>
</feature>
<dbReference type="Proteomes" id="UP000424527">
    <property type="component" value="Unassembled WGS sequence"/>
</dbReference>
<dbReference type="PANTHER" id="PTHR10322:SF23">
    <property type="entry name" value="DNA POLYMERASE DELTA CATALYTIC SUBUNIT"/>
    <property type="match status" value="1"/>
</dbReference>
<evidence type="ECO:0000256" key="3">
    <source>
        <dbReference type="ARBA" id="ARBA00022695"/>
    </source>
</evidence>
<comment type="similarity">
    <text evidence="1 8">Belongs to the DNA polymerase type-B family.</text>
</comment>
<dbReference type="GO" id="GO:0003677">
    <property type="term" value="F:DNA binding"/>
    <property type="evidence" value="ECO:0007669"/>
    <property type="project" value="UniProtKB-KW"/>
</dbReference>
<dbReference type="SMART" id="SM00486">
    <property type="entry name" value="POLBc"/>
    <property type="match status" value="1"/>
</dbReference>
<comment type="caution">
    <text evidence="12">The sequence shown here is derived from an EMBL/GenBank/DDBJ whole genome shotgun (WGS) entry which is preliminary data.</text>
</comment>
<dbReference type="GO" id="GO:0006261">
    <property type="term" value="P:DNA-templated DNA replication"/>
    <property type="evidence" value="ECO:0007669"/>
    <property type="project" value="TreeGrafter"/>
</dbReference>
<feature type="region of interest" description="Disordered" evidence="9">
    <location>
        <begin position="1310"/>
        <end position="1352"/>
    </location>
</feature>
<dbReference type="InterPro" id="IPR017964">
    <property type="entry name" value="DNA-dir_DNA_pol_B_CS"/>
</dbReference>
<dbReference type="PROSITE" id="PS00116">
    <property type="entry name" value="DNA_POLYMERASE_B"/>
    <property type="match status" value="1"/>
</dbReference>
<proteinExistence type="inferred from homology"/>